<dbReference type="EMBL" id="JACHWP010000027">
    <property type="protein sequence ID" value="MBB3024085.1"/>
    <property type="molecule type" value="Genomic_DNA"/>
</dbReference>
<dbReference type="InterPro" id="IPR023210">
    <property type="entry name" value="NADP_OxRdtase_dom"/>
</dbReference>
<evidence type="ECO:0000256" key="2">
    <source>
        <dbReference type="ARBA" id="ARBA00022857"/>
    </source>
</evidence>
<protein>
    <submittedName>
        <fullName evidence="8">2,5-diketo-D-gluconate reductase A</fullName>
        <ecNumber evidence="8">1.1.1.346</ecNumber>
    </submittedName>
</protein>
<organism evidence="8 9">
    <name type="scientific">Helcobacillus massiliensis</name>
    <dbReference type="NCBI Taxonomy" id="521392"/>
    <lineage>
        <taxon>Bacteria</taxon>
        <taxon>Bacillati</taxon>
        <taxon>Actinomycetota</taxon>
        <taxon>Actinomycetes</taxon>
        <taxon>Micrococcales</taxon>
        <taxon>Dermabacteraceae</taxon>
        <taxon>Helcobacillus</taxon>
    </lineage>
</organism>
<dbReference type="PRINTS" id="PR00069">
    <property type="entry name" value="ALDKETRDTASE"/>
</dbReference>
<feature type="binding site" evidence="5">
    <location>
        <position position="112"/>
    </location>
    <ligand>
        <name>substrate</name>
    </ligand>
</feature>
<comment type="similarity">
    <text evidence="1">Belongs to the aldo/keto reductase family.</text>
</comment>
<keyword evidence="3 8" id="KW-0560">Oxidoreductase</keyword>
<evidence type="ECO:0000256" key="1">
    <source>
        <dbReference type="ARBA" id="ARBA00007905"/>
    </source>
</evidence>
<evidence type="ECO:0000256" key="4">
    <source>
        <dbReference type="PIRSR" id="PIRSR000097-1"/>
    </source>
</evidence>
<feature type="site" description="Lowers pKa of active site Tyr" evidence="6">
    <location>
        <position position="79"/>
    </location>
</feature>
<dbReference type="RefSeq" id="WP_183377356.1">
    <property type="nucleotide sequence ID" value="NZ_CBCSFZ010000069.1"/>
</dbReference>
<evidence type="ECO:0000256" key="5">
    <source>
        <dbReference type="PIRSR" id="PIRSR000097-2"/>
    </source>
</evidence>
<feature type="domain" description="NADP-dependent oxidoreductase" evidence="7">
    <location>
        <begin position="27"/>
        <end position="265"/>
    </location>
</feature>
<dbReference type="PROSITE" id="PS00062">
    <property type="entry name" value="ALDOKETO_REDUCTASE_2"/>
    <property type="match status" value="1"/>
</dbReference>
<dbReference type="PROSITE" id="PS00798">
    <property type="entry name" value="ALDOKETO_REDUCTASE_1"/>
    <property type="match status" value="1"/>
</dbReference>
<dbReference type="InterPro" id="IPR018170">
    <property type="entry name" value="Aldo/ket_reductase_CS"/>
</dbReference>
<evidence type="ECO:0000259" key="7">
    <source>
        <dbReference type="Pfam" id="PF00248"/>
    </source>
</evidence>
<dbReference type="InterPro" id="IPR036812">
    <property type="entry name" value="NAD(P)_OxRdtase_dom_sf"/>
</dbReference>
<comment type="caution">
    <text evidence="8">The sequence shown here is derived from an EMBL/GenBank/DDBJ whole genome shotgun (WGS) entry which is preliminary data.</text>
</comment>
<gene>
    <name evidence="8" type="ORF">FHX50_002392</name>
</gene>
<reference evidence="8 9" key="1">
    <citation type="submission" date="2020-08" db="EMBL/GenBank/DDBJ databases">
        <title>Sequencing the genomes of 1000 actinobacteria strains.</title>
        <authorList>
            <person name="Klenk H.-P."/>
        </authorList>
    </citation>
    <scope>NUCLEOTIDE SEQUENCE [LARGE SCALE GENOMIC DNA]</scope>
    <source>
        <strain evidence="8 9">DSM 23040</strain>
    </source>
</reference>
<dbReference type="Proteomes" id="UP000568050">
    <property type="component" value="Unassembled WGS sequence"/>
</dbReference>
<dbReference type="EC" id="1.1.1.346" evidence="8"/>
<dbReference type="AlphaFoldDB" id="A0A839QWL2"/>
<keyword evidence="2" id="KW-0521">NADP</keyword>
<dbReference type="SUPFAM" id="SSF51430">
    <property type="entry name" value="NAD(P)-linked oxidoreductase"/>
    <property type="match status" value="1"/>
</dbReference>
<feature type="active site" description="Proton donor" evidence="4">
    <location>
        <position position="54"/>
    </location>
</feature>
<dbReference type="Gene3D" id="3.20.20.100">
    <property type="entry name" value="NADP-dependent oxidoreductase domain"/>
    <property type="match status" value="1"/>
</dbReference>
<dbReference type="PANTHER" id="PTHR43827:SF3">
    <property type="entry name" value="NADP-DEPENDENT OXIDOREDUCTASE DOMAIN-CONTAINING PROTEIN"/>
    <property type="match status" value="1"/>
</dbReference>
<accession>A0A839QWL2</accession>
<dbReference type="FunFam" id="3.20.20.100:FF:000002">
    <property type="entry name" value="2,5-diketo-D-gluconic acid reductase A"/>
    <property type="match status" value="1"/>
</dbReference>
<evidence type="ECO:0000313" key="9">
    <source>
        <dbReference type="Proteomes" id="UP000568050"/>
    </source>
</evidence>
<dbReference type="Pfam" id="PF00248">
    <property type="entry name" value="Aldo_ket_red"/>
    <property type="match status" value="1"/>
</dbReference>
<keyword evidence="9" id="KW-1185">Reference proteome</keyword>
<sequence>MTEPLVSPVVTLRDGLELPQLGLGVYKVDNADIPAVISAALDIGYRLIDTAALYGNEESVGQALRESDVPRKDIVVTTKIWNDDHGYDAARRAFDASMDRLGLDVLDLCLIHWAVPEQGLYVDTWRALIDLQEEGRVRSIGVSNFAEPELREIIDATGVTPSVHQIELHPFFNQARMREVNRELIIPTEAWAPLARGGELFTQADLHQIAAMHDATPAQVVLAWHRQIGTIAIPKSVSPERLRENFESLRIELTDAQIDLINELDRGIAGRTGMDPATMRRIGE</sequence>
<dbReference type="GO" id="GO:0016616">
    <property type="term" value="F:oxidoreductase activity, acting on the CH-OH group of donors, NAD or NADP as acceptor"/>
    <property type="evidence" value="ECO:0007669"/>
    <property type="project" value="UniProtKB-ARBA"/>
</dbReference>
<evidence type="ECO:0000256" key="3">
    <source>
        <dbReference type="ARBA" id="ARBA00023002"/>
    </source>
</evidence>
<proteinExistence type="inferred from homology"/>
<dbReference type="PIRSF" id="PIRSF000097">
    <property type="entry name" value="AKR"/>
    <property type="match status" value="1"/>
</dbReference>
<evidence type="ECO:0000256" key="6">
    <source>
        <dbReference type="PIRSR" id="PIRSR000097-3"/>
    </source>
</evidence>
<dbReference type="InterPro" id="IPR020471">
    <property type="entry name" value="AKR"/>
</dbReference>
<evidence type="ECO:0000313" key="8">
    <source>
        <dbReference type="EMBL" id="MBB3024085.1"/>
    </source>
</evidence>
<name>A0A839QWL2_9MICO</name>
<dbReference type="PANTHER" id="PTHR43827">
    <property type="entry name" value="2,5-DIKETO-D-GLUCONIC ACID REDUCTASE"/>
    <property type="match status" value="1"/>
</dbReference>